<protein>
    <submittedName>
        <fullName evidence="2">Uncharacterized protein</fullName>
    </submittedName>
</protein>
<dbReference type="PANTHER" id="PTHR47018:SF1">
    <property type="entry name" value="TESMIN_TSO1-LIKE CXC DOMAIN-CONTAINING PROTEIN"/>
    <property type="match status" value="1"/>
</dbReference>
<sequence>MIRRDMLAHKTRFSNALFSTDLEQAVPPSLLQFVCMVEHGADIKLQLQHGASKSDLALSQLLLFNCFGKYKEGTVVLRHSKDSETPFAVYLGMSMFAKTRKRQLNDILFEHGLSISYDRVLEISAQLGEAVVAQYVEDGVVCPPALRKQLFTTAVVDNIDHNPTATTAQTSFHGTSLSIFQHPSPDPGERRELPQLKSDRKNKKVPELPEDLTNVYPAYIPKKPYPPSAACQSFPAPDSIQDHLSQEYSWLEHVLVTENVADTATITWSAHHAIRKRAQPFEVTISALMPLLRDQAHSVATIKHAMRKVCDTASFLNPGQTPVISADQPLYALAKQIQWEWPEYGEDKFVVIFGGLHIEMAALRSLGTLLQDSGWTSAISEAGVASSGTAESFLSASSVTRTRQAHQITACSLYKLMKEAYHDQCSDSSDLTFETWRQQRKQESPQFQFWSMVLDMELTREGDFNLYREALLELAPYFFANNNSNYACWISIHLRDMMALELLHPDVAAEFHKDNFVVHKSKRDFSALALDQAHEQNNAVIKGDGGAIGLTEDDSALRRWMVAGPEVSRLVASYEYTSGVQDVNNTSRHHEQKFSAQKAFHDKVLSLSAVLSEMGNPFQEESFELLALDNKNVEDPGLAEMVGKHLMLGKEHFSSFIGGLEYEDQCSFYNPIKKNTVSFFKQVVEPAGTSSKEKVLKDDCQLFSRLFISCQNRQCDLSDFFKHENQSFPASLSDNGKLHSCQKSQLVDILQAQVNMPDTEPRGDSIIIDGSALIHALPPRTSNIFDDYAREDIISKVEWYGTKYKRVDIVFDVYK</sequence>
<dbReference type="Proteomes" id="UP001286313">
    <property type="component" value="Unassembled WGS sequence"/>
</dbReference>
<name>A0AAE1GFX7_PETCI</name>
<dbReference type="AlphaFoldDB" id="A0AAE1GFX7"/>
<dbReference type="PANTHER" id="PTHR47018">
    <property type="entry name" value="CXC DOMAIN-CONTAINING PROTEIN-RELATED"/>
    <property type="match status" value="1"/>
</dbReference>
<gene>
    <name evidence="2" type="ORF">Pcinc_004965</name>
</gene>
<reference evidence="2" key="1">
    <citation type="submission" date="2023-10" db="EMBL/GenBank/DDBJ databases">
        <title>Genome assemblies of two species of porcelain crab, Petrolisthes cinctipes and Petrolisthes manimaculis (Anomura: Porcellanidae).</title>
        <authorList>
            <person name="Angst P."/>
        </authorList>
    </citation>
    <scope>NUCLEOTIDE SEQUENCE</scope>
    <source>
        <strain evidence="2">PB745_01</strain>
        <tissue evidence="2">Gill</tissue>
    </source>
</reference>
<evidence type="ECO:0000313" key="3">
    <source>
        <dbReference type="Proteomes" id="UP001286313"/>
    </source>
</evidence>
<feature type="compositionally biased region" description="Basic and acidic residues" evidence="1">
    <location>
        <begin position="187"/>
        <end position="206"/>
    </location>
</feature>
<dbReference type="EMBL" id="JAWQEG010000365">
    <property type="protein sequence ID" value="KAK3891176.1"/>
    <property type="molecule type" value="Genomic_DNA"/>
</dbReference>
<keyword evidence="3" id="KW-1185">Reference proteome</keyword>
<comment type="caution">
    <text evidence="2">The sequence shown here is derived from an EMBL/GenBank/DDBJ whole genome shotgun (WGS) entry which is preliminary data.</text>
</comment>
<accession>A0AAE1GFX7</accession>
<evidence type="ECO:0000313" key="2">
    <source>
        <dbReference type="EMBL" id="KAK3891176.1"/>
    </source>
</evidence>
<proteinExistence type="predicted"/>
<feature type="region of interest" description="Disordered" evidence="1">
    <location>
        <begin position="177"/>
        <end position="206"/>
    </location>
</feature>
<evidence type="ECO:0000256" key="1">
    <source>
        <dbReference type="SAM" id="MobiDB-lite"/>
    </source>
</evidence>
<organism evidence="2 3">
    <name type="scientific">Petrolisthes cinctipes</name>
    <name type="common">Flat porcelain crab</name>
    <dbReference type="NCBI Taxonomy" id="88211"/>
    <lineage>
        <taxon>Eukaryota</taxon>
        <taxon>Metazoa</taxon>
        <taxon>Ecdysozoa</taxon>
        <taxon>Arthropoda</taxon>
        <taxon>Crustacea</taxon>
        <taxon>Multicrustacea</taxon>
        <taxon>Malacostraca</taxon>
        <taxon>Eumalacostraca</taxon>
        <taxon>Eucarida</taxon>
        <taxon>Decapoda</taxon>
        <taxon>Pleocyemata</taxon>
        <taxon>Anomura</taxon>
        <taxon>Galatheoidea</taxon>
        <taxon>Porcellanidae</taxon>
        <taxon>Petrolisthes</taxon>
    </lineage>
</organism>